<proteinExistence type="predicted"/>
<dbReference type="OrthoDB" id="9799036at2"/>
<dbReference type="CDD" id="cd00586">
    <property type="entry name" value="4HBT"/>
    <property type="match status" value="1"/>
</dbReference>
<protein>
    <recommendedName>
        <fullName evidence="3">Acyl-CoA thioesterase</fullName>
    </recommendedName>
</protein>
<comment type="caution">
    <text evidence="1">The sequence shown here is derived from an EMBL/GenBank/DDBJ whole genome shotgun (WGS) entry which is preliminary data.</text>
</comment>
<sequence>MRNEEWRRDPAAYETRQELATRYADIDRWRHVNNVAASGLHQEARMHWLRQRVGPDAWYSDGVLLRPAVIATDFLGEGRYPGAIVAAALCTQADDQTLGMASALFQNGACIGQQQTWLQGWCNGEPVPLPAAVRQGAAGAFAHPATATDPAVAPAEHGPLPWSLSLMSRFGDADGDDVMGDLAVARLMEQARVTALRRAAPAFHEGIVESGLGIVVAHTTVRHLQYRRVVPEFDARIGMVRVGSSSFTVRTALYRRDACIAVADSVLVIVDRKAMRAASLPERSRDALLEVAPSAG</sequence>
<dbReference type="Gene3D" id="3.10.129.10">
    <property type="entry name" value="Hotdog Thioesterase"/>
    <property type="match status" value="2"/>
</dbReference>
<evidence type="ECO:0000313" key="1">
    <source>
        <dbReference type="EMBL" id="TSH90518.1"/>
    </source>
</evidence>
<evidence type="ECO:0008006" key="3">
    <source>
        <dbReference type="Google" id="ProtNLM"/>
    </source>
</evidence>
<dbReference type="EMBL" id="VLTJ01000039">
    <property type="protein sequence ID" value="TSH90518.1"/>
    <property type="molecule type" value="Genomic_DNA"/>
</dbReference>
<accession>A0A556ACB2</accession>
<name>A0A556ACB2_9BURK</name>
<dbReference type="AlphaFoldDB" id="A0A556ACB2"/>
<dbReference type="InterPro" id="IPR029069">
    <property type="entry name" value="HotDog_dom_sf"/>
</dbReference>
<dbReference type="Pfam" id="PF13279">
    <property type="entry name" value="4HBT_2"/>
    <property type="match status" value="1"/>
</dbReference>
<organism evidence="1 2">
    <name type="scientific">Verticiella sediminum</name>
    <dbReference type="NCBI Taxonomy" id="1247510"/>
    <lineage>
        <taxon>Bacteria</taxon>
        <taxon>Pseudomonadati</taxon>
        <taxon>Pseudomonadota</taxon>
        <taxon>Betaproteobacteria</taxon>
        <taxon>Burkholderiales</taxon>
        <taxon>Alcaligenaceae</taxon>
        <taxon>Verticiella</taxon>
    </lineage>
</organism>
<dbReference type="SUPFAM" id="SSF54637">
    <property type="entry name" value="Thioesterase/thiol ester dehydrase-isomerase"/>
    <property type="match status" value="2"/>
</dbReference>
<gene>
    <name evidence="1" type="ORF">FOZ76_22165</name>
</gene>
<reference evidence="1 2" key="1">
    <citation type="submission" date="2019-07" db="EMBL/GenBank/DDBJ databases">
        <title>Qingshengfaniella alkalisoli gen. nov., sp. nov., isolated from saline soil.</title>
        <authorList>
            <person name="Xu L."/>
            <person name="Huang X.-X."/>
            <person name="Sun J.-Q."/>
        </authorList>
    </citation>
    <scope>NUCLEOTIDE SEQUENCE [LARGE SCALE GENOMIC DNA]</scope>
    <source>
        <strain evidence="1 2">DSM 27279</strain>
    </source>
</reference>
<dbReference type="RefSeq" id="WP_143950435.1">
    <property type="nucleotide sequence ID" value="NZ_BAABMB010000003.1"/>
</dbReference>
<dbReference type="Proteomes" id="UP000318405">
    <property type="component" value="Unassembled WGS sequence"/>
</dbReference>
<keyword evidence="2" id="KW-1185">Reference proteome</keyword>
<evidence type="ECO:0000313" key="2">
    <source>
        <dbReference type="Proteomes" id="UP000318405"/>
    </source>
</evidence>